<protein>
    <recommendedName>
        <fullName evidence="2">DegT/DnrJ/EryC1/StrS aminotransferase family protein</fullName>
    </recommendedName>
</protein>
<gene>
    <name evidence="1" type="ORF">METZ01_LOCUS168900</name>
</gene>
<dbReference type="InterPro" id="IPR015424">
    <property type="entry name" value="PyrdxlP-dep_Trfase"/>
</dbReference>
<evidence type="ECO:0000313" key="1">
    <source>
        <dbReference type="EMBL" id="SVB16046.1"/>
    </source>
</evidence>
<reference evidence="1" key="1">
    <citation type="submission" date="2018-05" db="EMBL/GenBank/DDBJ databases">
        <authorList>
            <person name="Lanie J.A."/>
            <person name="Ng W.-L."/>
            <person name="Kazmierczak K.M."/>
            <person name="Andrzejewski T.M."/>
            <person name="Davidsen T.M."/>
            <person name="Wayne K.J."/>
            <person name="Tettelin H."/>
            <person name="Glass J.I."/>
            <person name="Rusch D."/>
            <person name="Podicherti R."/>
            <person name="Tsui H.-C.T."/>
            <person name="Winkler M.E."/>
        </authorList>
    </citation>
    <scope>NUCLEOTIDE SEQUENCE</scope>
</reference>
<name>A0A382BQD5_9ZZZZ</name>
<dbReference type="InterPro" id="IPR000653">
    <property type="entry name" value="DegT/StrS_aminotransferase"/>
</dbReference>
<evidence type="ECO:0008006" key="2">
    <source>
        <dbReference type="Google" id="ProtNLM"/>
    </source>
</evidence>
<dbReference type="Pfam" id="PF01041">
    <property type="entry name" value="DegT_DnrJ_EryC1"/>
    <property type="match status" value="1"/>
</dbReference>
<dbReference type="SUPFAM" id="SSF53383">
    <property type="entry name" value="PLP-dependent transferases"/>
    <property type="match status" value="1"/>
</dbReference>
<accession>A0A382BQD5</accession>
<proteinExistence type="predicted"/>
<feature type="non-terminal residue" evidence="1">
    <location>
        <position position="1"/>
    </location>
</feature>
<dbReference type="Gene3D" id="3.90.1150.10">
    <property type="entry name" value="Aspartate Aminotransferase, domain 1"/>
    <property type="match status" value="1"/>
</dbReference>
<dbReference type="AlphaFoldDB" id="A0A382BQD5"/>
<dbReference type="EMBL" id="UINC01030902">
    <property type="protein sequence ID" value="SVB16046.1"/>
    <property type="molecule type" value="Genomic_DNA"/>
</dbReference>
<sequence>EESGYYHTYYTFPITLKNNSRFTRNELAKYLESKGIETRPLFAGCLPDQPAFRNAPGRTIGNLDNARYLRDKLIFIGIHPKLEEGHLQYILDTLLFFVKNNI</sequence>
<organism evidence="1">
    <name type="scientific">marine metagenome</name>
    <dbReference type="NCBI Taxonomy" id="408172"/>
    <lineage>
        <taxon>unclassified sequences</taxon>
        <taxon>metagenomes</taxon>
        <taxon>ecological metagenomes</taxon>
    </lineage>
</organism>
<dbReference type="InterPro" id="IPR015422">
    <property type="entry name" value="PyrdxlP-dep_Trfase_small"/>
</dbReference>